<reference evidence="1" key="1">
    <citation type="submission" date="2022-07" db="EMBL/GenBank/DDBJ databases">
        <title>Characterization of the Novel Bacterium Alteromonas immobilis LMIT006 and Alteromonas gregis LMIT007.</title>
        <authorList>
            <person name="Lin X."/>
        </authorList>
    </citation>
    <scope>NUCLEOTIDE SEQUENCE</scope>
    <source>
        <strain evidence="1">LMIT007</strain>
    </source>
</reference>
<sequence length="228" mass="25943">MSKSINWQNVETVLLDMDGTLLDLHFDTYFWLTLVPETLAKKTGKSVEHCHAFMAEEFAKVYGTISWYCLDYWTDLLDIDIVNLKREIEYLISIRPDTLPFLDALKASGRKVVLLTNAHPGSLSLKIERTQLDSHIDTLISTHQYGVSKEFQSLWRAVQADIGFTPKHTLFVDDGIPILAAAEKFGIGELLCVSNPDSKKPDTVVEDYPFTNDFRMLLDDIMRHPFSG</sequence>
<dbReference type="InterPro" id="IPR006439">
    <property type="entry name" value="HAD-SF_hydro_IA"/>
</dbReference>
<dbReference type="GO" id="GO:0005829">
    <property type="term" value="C:cytosol"/>
    <property type="evidence" value="ECO:0007669"/>
    <property type="project" value="TreeGrafter"/>
</dbReference>
<dbReference type="InterPro" id="IPR023214">
    <property type="entry name" value="HAD_sf"/>
</dbReference>
<dbReference type="Proteomes" id="UP001165413">
    <property type="component" value="Unassembled WGS sequence"/>
</dbReference>
<comment type="caution">
    <text evidence="1">The sequence shown here is derived from an EMBL/GenBank/DDBJ whole genome shotgun (WGS) entry which is preliminary data.</text>
</comment>
<dbReference type="InterPro" id="IPR050155">
    <property type="entry name" value="HAD-like_hydrolase_sf"/>
</dbReference>
<dbReference type="GO" id="GO:0008253">
    <property type="term" value="F:5'-nucleotidase activity"/>
    <property type="evidence" value="ECO:0007669"/>
    <property type="project" value="UniProtKB-EC"/>
</dbReference>
<proteinExistence type="predicted"/>
<dbReference type="AlphaFoldDB" id="A0AA42BL94"/>
<dbReference type="NCBIfam" id="NF011564">
    <property type="entry name" value="PRK14988.1"/>
    <property type="match status" value="1"/>
</dbReference>
<dbReference type="SFLD" id="SFLDG01129">
    <property type="entry name" value="C1.5:_HAD__Beta-PGM__Phosphata"/>
    <property type="match status" value="1"/>
</dbReference>
<protein>
    <submittedName>
        <fullName evidence="1">GMP/IMP nucleotidase</fullName>
        <ecNumber evidence="1">3.1.3.5</ecNumber>
    </submittedName>
</protein>
<accession>A0AA42BL94</accession>
<dbReference type="GO" id="GO:0006281">
    <property type="term" value="P:DNA repair"/>
    <property type="evidence" value="ECO:0007669"/>
    <property type="project" value="TreeGrafter"/>
</dbReference>
<dbReference type="InterPro" id="IPR036412">
    <property type="entry name" value="HAD-like_sf"/>
</dbReference>
<organism evidence="1 2">
    <name type="scientific">Opacimonas viscosa</name>
    <dbReference type="NCBI Taxonomy" id="2961944"/>
    <lineage>
        <taxon>Bacteria</taxon>
        <taxon>Pseudomonadati</taxon>
        <taxon>Pseudomonadota</taxon>
        <taxon>Gammaproteobacteria</taxon>
        <taxon>Alteromonadales</taxon>
        <taxon>Alteromonadaceae</taxon>
        <taxon>Opacimonas</taxon>
    </lineage>
</organism>
<dbReference type="EMBL" id="JANATA010000007">
    <property type="protein sequence ID" value="MCP3428364.1"/>
    <property type="molecule type" value="Genomic_DNA"/>
</dbReference>
<dbReference type="Pfam" id="PF00702">
    <property type="entry name" value="Hydrolase"/>
    <property type="match status" value="1"/>
</dbReference>
<keyword evidence="1" id="KW-0378">Hydrolase</keyword>
<dbReference type="EC" id="3.1.3.5" evidence="1"/>
<dbReference type="PANTHER" id="PTHR43434">
    <property type="entry name" value="PHOSPHOGLYCOLATE PHOSPHATASE"/>
    <property type="match status" value="1"/>
</dbReference>
<dbReference type="GO" id="GO:0008967">
    <property type="term" value="F:phosphoglycolate phosphatase activity"/>
    <property type="evidence" value="ECO:0007669"/>
    <property type="project" value="TreeGrafter"/>
</dbReference>
<dbReference type="PANTHER" id="PTHR43434:SF3">
    <property type="entry name" value="GMP_IMP NUCLEOTIDASE YRFG"/>
    <property type="match status" value="1"/>
</dbReference>
<dbReference type="SUPFAM" id="SSF56784">
    <property type="entry name" value="HAD-like"/>
    <property type="match status" value="1"/>
</dbReference>
<keyword evidence="2" id="KW-1185">Reference proteome</keyword>
<evidence type="ECO:0000313" key="1">
    <source>
        <dbReference type="EMBL" id="MCP3428364.1"/>
    </source>
</evidence>
<dbReference type="Gene3D" id="3.40.50.1000">
    <property type="entry name" value="HAD superfamily/HAD-like"/>
    <property type="match status" value="1"/>
</dbReference>
<dbReference type="NCBIfam" id="TIGR01509">
    <property type="entry name" value="HAD-SF-IA-v3"/>
    <property type="match status" value="1"/>
</dbReference>
<gene>
    <name evidence="1" type="primary">yrfG</name>
    <name evidence="1" type="ORF">NLF92_05335</name>
</gene>
<dbReference type="SFLD" id="SFLDS00003">
    <property type="entry name" value="Haloacid_Dehalogenase"/>
    <property type="match status" value="1"/>
</dbReference>
<evidence type="ECO:0000313" key="2">
    <source>
        <dbReference type="Proteomes" id="UP001165413"/>
    </source>
</evidence>
<dbReference type="RefSeq" id="WP_254099594.1">
    <property type="nucleotide sequence ID" value="NZ_JANATA010000007.1"/>
</dbReference>
<name>A0AA42BL94_9ALTE</name>
<dbReference type="PRINTS" id="PR00413">
    <property type="entry name" value="HADHALOGNASE"/>
</dbReference>